<dbReference type="UniPathway" id="UPA00053">
    <property type="reaction ID" value="UER00089"/>
</dbReference>
<proteinExistence type="inferred from homology"/>
<feature type="binding site" evidence="7">
    <location>
        <position position="21"/>
    </location>
    <ligand>
        <name>phosphoenolpyruvate</name>
        <dbReference type="ChEBI" id="CHEBI:58702"/>
    </ligand>
</feature>
<evidence type="ECO:0000256" key="6">
    <source>
        <dbReference type="ARBA" id="ARBA00044633"/>
    </source>
</evidence>
<evidence type="ECO:0000256" key="5">
    <source>
        <dbReference type="ARBA" id="ARBA00023141"/>
    </source>
</evidence>
<feature type="domain" description="Enolpyruvate transferase" evidence="8">
    <location>
        <begin position="136"/>
        <end position="375"/>
    </location>
</feature>
<comment type="caution">
    <text evidence="9">The sequence shown here is derived from an EMBL/GenBank/DDBJ whole genome shotgun (WGS) entry which is preliminary data.</text>
</comment>
<feature type="binding site" evidence="7">
    <location>
        <position position="148"/>
    </location>
    <ligand>
        <name>3-phosphoshikimate</name>
        <dbReference type="ChEBI" id="CHEBI:145989"/>
    </ligand>
</feature>
<dbReference type="STRING" id="1798382.A3D77_01875"/>
<comment type="similarity">
    <text evidence="2 7">Belongs to the EPSP synthase family.</text>
</comment>
<name>A0A1F5ZUM3_9BACT</name>
<feature type="binding site" evidence="7">
    <location>
        <position position="21"/>
    </location>
    <ligand>
        <name>3-phosphoshikimate</name>
        <dbReference type="ChEBI" id="CHEBI:145989"/>
    </ligand>
</feature>
<keyword evidence="4 7" id="KW-0808">Transferase</keyword>
<feature type="binding site" evidence="7">
    <location>
        <position position="146"/>
    </location>
    <ligand>
        <name>3-phosphoshikimate</name>
        <dbReference type="ChEBI" id="CHEBI:145989"/>
    </ligand>
</feature>
<dbReference type="EMBL" id="MFJL01000015">
    <property type="protein sequence ID" value="OGG16044.1"/>
    <property type="molecule type" value="Genomic_DNA"/>
</dbReference>
<feature type="binding site" evidence="7">
    <location>
        <position position="148"/>
    </location>
    <ligand>
        <name>phosphoenolpyruvate</name>
        <dbReference type="ChEBI" id="CHEBI:58702"/>
    </ligand>
</feature>
<evidence type="ECO:0000313" key="9">
    <source>
        <dbReference type="EMBL" id="OGG16044.1"/>
    </source>
</evidence>
<dbReference type="PANTHER" id="PTHR21090">
    <property type="entry name" value="AROM/DEHYDROQUINATE SYNTHASE"/>
    <property type="match status" value="1"/>
</dbReference>
<evidence type="ECO:0000256" key="7">
    <source>
        <dbReference type="HAMAP-Rule" id="MF_00210"/>
    </source>
</evidence>
<dbReference type="AlphaFoldDB" id="A0A1F5ZUM3"/>
<reference evidence="9 10" key="1">
    <citation type="journal article" date="2016" name="Nat. Commun.">
        <title>Thousands of microbial genomes shed light on interconnected biogeochemical processes in an aquifer system.</title>
        <authorList>
            <person name="Anantharaman K."/>
            <person name="Brown C.T."/>
            <person name="Hug L.A."/>
            <person name="Sharon I."/>
            <person name="Castelle C.J."/>
            <person name="Probst A.J."/>
            <person name="Thomas B.C."/>
            <person name="Singh A."/>
            <person name="Wilkins M.J."/>
            <person name="Karaoz U."/>
            <person name="Brodie E.L."/>
            <person name="Williams K.H."/>
            <person name="Hubbard S.S."/>
            <person name="Banfield J.F."/>
        </authorList>
    </citation>
    <scope>NUCLEOTIDE SEQUENCE [LARGE SCALE GENOMIC DNA]</scope>
</reference>
<comment type="subunit">
    <text evidence="7">Monomer.</text>
</comment>
<dbReference type="InterPro" id="IPR006264">
    <property type="entry name" value="EPSP_synthase"/>
</dbReference>
<dbReference type="SUPFAM" id="SSF55205">
    <property type="entry name" value="EPT/RTPC-like"/>
    <property type="match status" value="1"/>
</dbReference>
<keyword evidence="5 7" id="KW-0057">Aromatic amino acid biosynthesis</keyword>
<feature type="binding site" evidence="7">
    <location>
        <position position="295"/>
    </location>
    <ligand>
        <name>3-phosphoshikimate</name>
        <dbReference type="ChEBI" id="CHEBI:145989"/>
    </ligand>
</feature>
<evidence type="ECO:0000256" key="3">
    <source>
        <dbReference type="ARBA" id="ARBA00022605"/>
    </source>
</evidence>
<protein>
    <recommendedName>
        <fullName evidence="7">3-phosphoshikimate 1-carboxyvinyltransferase</fullName>
        <ecNumber evidence="7">2.5.1.19</ecNumber>
    </recommendedName>
    <alternativeName>
        <fullName evidence="7">5-enolpyruvylshikimate-3-phosphate synthase</fullName>
        <shortName evidence="7">EPSP synthase</shortName>
        <shortName evidence="7">EPSPS</shortName>
    </alternativeName>
</protein>
<feature type="binding site" evidence="7">
    <location>
        <position position="26"/>
    </location>
    <ligand>
        <name>3-phosphoshikimate</name>
        <dbReference type="ChEBI" id="CHEBI:145989"/>
    </ligand>
</feature>
<evidence type="ECO:0000256" key="4">
    <source>
        <dbReference type="ARBA" id="ARBA00022679"/>
    </source>
</evidence>
<feature type="binding site" evidence="7">
    <location>
        <position position="174"/>
    </location>
    <ligand>
        <name>3-phosphoshikimate</name>
        <dbReference type="ChEBI" id="CHEBI:145989"/>
    </ligand>
</feature>
<dbReference type="GO" id="GO:0009073">
    <property type="term" value="P:aromatic amino acid family biosynthetic process"/>
    <property type="evidence" value="ECO:0007669"/>
    <property type="project" value="UniProtKB-KW"/>
</dbReference>
<dbReference type="EC" id="2.5.1.19" evidence="7"/>
<feature type="binding site" evidence="7">
    <location>
        <position position="147"/>
    </location>
    <ligand>
        <name>3-phosphoshikimate</name>
        <dbReference type="ChEBI" id="CHEBI:145989"/>
    </ligand>
</feature>
<feature type="binding site" evidence="7">
    <location>
        <position position="366"/>
    </location>
    <ligand>
        <name>phosphoenolpyruvate</name>
        <dbReference type="ChEBI" id="CHEBI:58702"/>
    </ligand>
</feature>
<evidence type="ECO:0000259" key="8">
    <source>
        <dbReference type="Pfam" id="PF00275"/>
    </source>
</evidence>
<feature type="binding site" evidence="7">
    <location>
        <position position="291"/>
    </location>
    <ligand>
        <name>3-phosphoshikimate</name>
        <dbReference type="ChEBI" id="CHEBI:145989"/>
    </ligand>
</feature>
<feature type="binding site" evidence="7">
    <location>
        <position position="268"/>
    </location>
    <ligand>
        <name>3-phosphoshikimate</name>
        <dbReference type="ChEBI" id="CHEBI:145989"/>
    </ligand>
</feature>
<gene>
    <name evidence="7" type="primary">aroA</name>
    <name evidence="9" type="ORF">A3D77_01875</name>
</gene>
<evidence type="ECO:0000256" key="1">
    <source>
        <dbReference type="ARBA" id="ARBA00004811"/>
    </source>
</evidence>
<organism evidence="9 10">
    <name type="scientific">Candidatus Gottesmanbacteria bacterium RIFCSPHIGHO2_02_FULL_39_11</name>
    <dbReference type="NCBI Taxonomy" id="1798382"/>
    <lineage>
        <taxon>Bacteria</taxon>
        <taxon>Candidatus Gottesmaniibacteriota</taxon>
    </lineage>
</organism>
<feature type="binding site" evidence="7">
    <location>
        <position position="299"/>
    </location>
    <ligand>
        <name>phosphoenolpyruvate</name>
        <dbReference type="ChEBI" id="CHEBI:58702"/>
    </ligand>
</feature>
<dbReference type="InterPro" id="IPR001986">
    <property type="entry name" value="Enolpyruvate_Tfrase_dom"/>
</dbReference>
<dbReference type="PANTHER" id="PTHR21090:SF5">
    <property type="entry name" value="PENTAFUNCTIONAL AROM POLYPEPTIDE"/>
    <property type="match status" value="1"/>
</dbReference>
<dbReference type="CDD" id="cd01556">
    <property type="entry name" value="EPSP_synthase"/>
    <property type="match status" value="1"/>
</dbReference>
<dbReference type="GO" id="GO:0008652">
    <property type="term" value="P:amino acid biosynthetic process"/>
    <property type="evidence" value="ECO:0007669"/>
    <property type="project" value="UniProtKB-KW"/>
</dbReference>
<comment type="function">
    <text evidence="7">Catalyzes the transfer of the enolpyruvyl moiety of phosphoenolpyruvate (PEP) to the 5-hydroxyl of shikimate-3-phosphate (S3P) to produce enolpyruvyl shikimate-3-phosphate and inorganic phosphate.</text>
</comment>
<evidence type="ECO:0000256" key="2">
    <source>
        <dbReference type="ARBA" id="ARBA00009948"/>
    </source>
</evidence>
<dbReference type="GO" id="GO:0009423">
    <property type="term" value="P:chorismate biosynthetic process"/>
    <property type="evidence" value="ECO:0007669"/>
    <property type="project" value="UniProtKB-UniRule"/>
</dbReference>
<feature type="active site" description="Proton acceptor" evidence="7">
    <location>
        <position position="268"/>
    </location>
</feature>
<comment type="pathway">
    <text evidence="1 7">Metabolic intermediate biosynthesis; chorismate biosynthesis; chorismate from D-erythrose 4-phosphate and phosphoenolpyruvate: step 6/7.</text>
</comment>
<dbReference type="Gene3D" id="3.65.10.10">
    <property type="entry name" value="Enolpyruvate transferase domain"/>
    <property type="match status" value="3"/>
</dbReference>
<dbReference type="GO" id="GO:0003866">
    <property type="term" value="F:3-phosphoshikimate 1-carboxyvinyltransferase activity"/>
    <property type="evidence" value="ECO:0007669"/>
    <property type="project" value="UniProtKB-UniRule"/>
</dbReference>
<keyword evidence="7" id="KW-0963">Cytoplasm</keyword>
<keyword evidence="3 7" id="KW-0028">Amino-acid biosynthesis</keyword>
<dbReference type="PIRSF" id="PIRSF000505">
    <property type="entry name" value="EPSPS"/>
    <property type="match status" value="1"/>
</dbReference>
<sequence length="386" mass="42781">MDIKIIPGKKLEGSISVPPSKSVTHRAFIMAALASGITTIINPLVSEDTDTTLNCLSQLGVGIKKEKDRVIILGTNGNINPDKKQITLNVKESGTSYRFLKAVSFLSSVSIHFTGSNRLLERPIKPLEEALLQIPKGEVRLDSSLSSQFLSALLIISPVLKKGLIIHLISRLPSHPYVDITVDLMKKFGVNVNVKDNKTYDVPPQKYQGVTYRIEGDYSSASYFILANELGAKIKFKNLTENSVQGDKKILEIIKDKKENIDMSFFPDLVPTVSVLASFNNYKTVITGIKNLRHKESDRIEALQTELTKTGIKINSSENTLEIMGGNPKGDIFNTWKDHRIAMSLSILACFARGESVIKNAEVVNKSYPNFWKDLKNLGANIIVIH</sequence>
<comment type="subcellular location">
    <subcellularLocation>
        <location evidence="7">Cytoplasm</location>
    </subcellularLocation>
</comment>
<comment type="catalytic activity">
    <reaction evidence="6">
        <text>3-phosphoshikimate + phosphoenolpyruvate = 5-O-(1-carboxyvinyl)-3-phosphoshikimate + phosphate</text>
        <dbReference type="Rhea" id="RHEA:21256"/>
        <dbReference type="ChEBI" id="CHEBI:43474"/>
        <dbReference type="ChEBI" id="CHEBI:57701"/>
        <dbReference type="ChEBI" id="CHEBI:58702"/>
        <dbReference type="ChEBI" id="CHEBI:145989"/>
        <dbReference type="EC" id="2.5.1.19"/>
    </reaction>
    <physiologicalReaction direction="left-to-right" evidence="6">
        <dbReference type="Rhea" id="RHEA:21257"/>
    </physiologicalReaction>
</comment>
<dbReference type="GO" id="GO:0005737">
    <property type="term" value="C:cytoplasm"/>
    <property type="evidence" value="ECO:0007669"/>
    <property type="project" value="UniProtKB-SubCell"/>
</dbReference>
<dbReference type="Proteomes" id="UP000176923">
    <property type="component" value="Unassembled WGS sequence"/>
</dbReference>
<dbReference type="Pfam" id="PF00275">
    <property type="entry name" value="EPSP_synthase"/>
    <property type="match status" value="2"/>
</dbReference>
<feature type="binding site" evidence="7">
    <location>
        <position position="94"/>
    </location>
    <ligand>
        <name>phosphoenolpyruvate</name>
        <dbReference type="ChEBI" id="CHEBI:58702"/>
    </ligand>
</feature>
<feature type="binding site" evidence="7">
    <location>
        <position position="340"/>
    </location>
    <ligand>
        <name>phosphoenolpyruvate</name>
        <dbReference type="ChEBI" id="CHEBI:58702"/>
    </ligand>
</feature>
<feature type="domain" description="Enolpyruvate transferase" evidence="8">
    <location>
        <begin position="7"/>
        <end position="133"/>
    </location>
</feature>
<accession>A0A1F5ZUM3</accession>
<dbReference type="HAMAP" id="MF_00210">
    <property type="entry name" value="EPSP_synth"/>
    <property type="match status" value="1"/>
</dbReference>
<feature type="binding site" evidence="7">
    <location>
        <position position="122"/>
    </location>
    <ligand>
        <name>phosphoenolpyruvate</name>
        <dbReference type="ChEBI" id="CHEBI:58702"/>
    </ligand>
</feature>
<feature type="binding site" evidence="7">
    <location>
        <position position="22"/>
    </location>
    <ligand>
        <name>3-phosphoshikimate</name>
        <dbReference type="ChEBI" id="CHEBI:145989"/>
    </ligand>
</feature>
<dbReference type="InterPro" id="IPR036968">
    <property type="entry name" value="Enolpyruvate_Tfrase_sf"/>
</dbReference>
<dbReference type="InterPro" id="IPR013792">
    <property type="entry name" value="RNA3'P_cycl/enolpyr_Trfase_a/b"/>
</dbReference>
<evidence type="ECO:0000313" key="10">
    <source>
        <dbReference type="Proteomes" id="UP000176923"/>
    </source>
</evidence>